<evidence type="ECO:0000256" key="7">
    <source>
        <dbReference type="SAM" id="SignalP"/>
    </source>
</evidence>
<dbReference type="InterPro" id="IPR052337">
    <property type="entry name" value="SAT4-like"/>
</dbReference>
<dbReference type="PANTHER" id="PTHR33048:SF143">
    <property type="entry name" value="EXTRACELLULAR MEMBRANE PROTEIN CFEM DOMAIN-CONTAINING PROTEIN-RELATED"/>
    <property type="match status" value="1"/>
</dbReference>
<dbReference type="OrthoDB" id="2496787at2759"/>
<dbReference type="GO" id="GO:0016020">
    <property type="term" value="C:membrane"/>
    <property type="evidence" value="ECO:0007669"/>
    <property type="project" value="UniProtKB-SubCell"/>
</dbReference>
<feature type="transmembrane region" description="Helical" evidence="6">
    <location>
        <begin position="167"/>
        <end position="186"/>
    </location>
</feature>
<feature type="chain" id="PRO_5040208629" description="Rhodopsin domain-containing protein" evidence="7">
    <location>
        <begin position="27"/>
        <end position="382"/>
    </location>
</feature>
<accession>A0A9P9AGF0</accession>
<evidence type="ECO:0000256" key="2">
    <source>
        <dbReference type="ARBA" id="ARBA00022692"/>
    </source>
</evidence>
<evidence type="ECO:0000313" key="9">
    <source>
        <dbReference type="EMBL" id="KAH6695539.1"/>
    </source>
</evidence>
<feature type="signal peptide" evidence="7">
    <location>
        <begin position="1"/>
        <end position="26"/>
    </location>
</feature>
<evidence type="ECO:0000256" key="1">
    <source>
        <dbReference type="ARBA" id="ARBA00004141"/>
    </source>
</evidence>
<evidence type="ECO:0000313" key="10">
    <source>
        <dbReference type="Proteomes" id="UP000770015"/>
    </source>
</evidence>
<protein>
    <recommendedName>
        <fullName evidence="8">Rhodopsin domain-containing protein</fullName>
    </recommendedName>
</protein>
<feature type="domain" description="Rhodopsin" evidence="8">
    <location>
        <begin position="95"/>
        <end position="311"/>
    </location>
</feature>
<evidence type="ECO:0000256" key="5">
    <source>
        <dbReference type="ARBA" id="ARBA00038359"/>
    </source>
</evidence>
<keyword evidence="4 6" id="KW-0472">Membrane</keyword>
<comment type="caution">
    <text evidence="9">The sequence shown here is derived from an EMBL/GenBank/DDBJ whole genome shotgun (WGS) entry which is preliminary data.</text>
</comment>
<dbReference type="PANTHER" id="PTHR33048">
    <property type="entry name" value="PTH11-LIKE INTEGRAL MEMBRANE PROTEIN (AFU_ORTHOLOGUE AFUA_5G11245)"/>
    <property type="match status" value="1"/>
</dbReference>
<evidence type="ECO:0000256" key="4">
    <source>
        <dbReference type="ARBA" id="ARBA00023136"/>
    </source>
</evidence>
<dbReference type="Pfam" id="PF20684">
    <property type="entry name" value="Fung_rhodopsin"/>
    <property type="match status" value="1"/>
</dbReference>
<comment type="similarity">
    <text evidence="5">Belongs to the SAT4 family.</text>
</comment>
<evidence type="ECO:0000259" key="8">
    <source>
        <dbReference type="Pfam" id="PF20684"/>
    </source>
</evidence>
<evidence type="ECO:0000256" key="6">
    <source>
        <dbReference type="SAM" id="Phobius"/>
    </source>
</evidence>
<feature type="transmembrane region" description="Helical" evidence="6">
    <location>
        <begin position="91"/>
        <end position="112"/>
    </location>
</feature>
<name>A0A9P9AGF0_9PEZI</name>
<keyword evidence="7" id="KW-0732">Signal</keyword>
<keyword evidence="10" id="KW-1185">Reference proteome</keyword>
<keyword evidence="2 6" id="KW-0812">Transmembrane</keyword>
<dbReference type="EMBL" id="JAGSXJ010000002">
    <property type="protein sequence ID" value="KAH6695539.1"/>
    <property type="molecule type" value="Genomic_DNA"/>
</dbReference>
<feature type="transmembrane region" description="Helical" evidence="6">
    <location>
        <begin position="250"/>
        <end position="271"/>
    </location>
</feature>
<proteinExistence type="inferred from homology"/>
<feature type="transmembrane region" description="Helical" evidence="6">
    <location>
        <begin position="220"/>
        <end position="238"/>
    </location>
</feature>
<dbReference type="Proteomes" id="UP000770015">
    <property type="component" value="Unassembled WGS sequence"/>
</dbReference>
<feature type="transmembrane region" description="Helical" evidence="6">
    <location>
        <begin position="291"/>
        <end position="308"/>
    </location>
</feature>
<dbReference type="InterPro" id="IPR049326">
    <property type="entry name" value="Rhodopsin_dom_fungi"/>
</dbReference>
<reference evidence="9" key="1">
    <citation type="journal article" date="2021" name="Nat. Commun.">
        <title>Genetic determinants of endophytism in the Arabidopsis root mycobiome.</title>
        <authorList>
            <person name="Mesny F."/>
            <person name="Miyauchi S."/>
            <person name="Thiergart T."/>
            <person name="Pickel B."/>
            <person name="Atanasova L."/>
            <person name="Karlsson M."/>
            <person name="Huettel B."/>
            <person name="Barry K.W."/>
            <person name="Haridas S."/>
            <person name="Chen C."/>
            <person name="Bauer D."/>
            <person name="Andreopoulos W."/>
            <person name="Pangilinan J."/>
            <person name="LaButti K."/>
            <person name="Riley R."/>
            <person name="Lipzen A."/>
            <person name="Clum A."/>
            <person name="Drula E."/>
            <person name="Henrissat B."/>
            <person name="Kohler A."/>
            <person name="Grigoriev I.V."/>
            <person name="Martin F.M."/>
            <person name="Hacquard S."/>
        </authorList>
    </citation>
    <scope>NUCLEOTIDE SEQUENCE</scope>
    <source>
        <strain evidence="9">MPI-SDFR-AT-0117</strain>
    </source>
</reference>
<sequence length="382" mass="41536">MMRLLGRPGTWLALLALQTWVSLAVSQSVAGDLPSCANPESEACDFRSNDDFEAKLSPCFFSACSPEDAYVALNITSIICDLPVRNISLPIRVYVIVATVFASVIISLRVLIKARGLAGGVGWDDWSIVIAVSFYIAAIGYKLGNAWARTSILCFYLRIFGTTHFRVAVLVLIALNLAVGFTFAMADALQCRPPSFFWKGWDGVHNGECVSLSAISWSHSVLNVVLDLAALGLAVWIVKGLGMRWMRKLTVIGMFVLGSAITIVSICRLQSLPQLSNVRNRTWNLAPVSYWSGIEMLAGLVCACLPALKSLKTLITGKPGTESGSSAAGYVHRSSFSNRRATPARELDDIFADEHAVASDGDDRMYRGNSLTELVEIPQKHN</sequence>
<gene>
    <name evidence="9" type="ORF">F5X68DRAFT_244238</name>
</gene>
<organism evidence="9 10">
    <name type="scientific">Plectosphaerella plurivora</name>
    <dbReference type="NCBI Taxonomy" id="936078"/>
    <lineage>
        <taxon>Eukaryota</taxon>
        <taxon>Fungi</taxon>
        <taxon>Dikarya</taxon>
        <taxon>Ascomycota</taxon>
        <taxon>Pezizomycotina</taxon>
        <taxon>Sordariomycetes</taxon>
        <taxon>Hypocreomycetidae</taxon>
        <taxon>Glomerellales</taxon>
        <taxon>Plectosphaerellaceae</taxon>
        <taxon>Plectosphaerella</taxon>
    </lineage>
</organism>
<keyword evidence="3 6" id="KW-1133">Transmembrane helix</keyword>
<comment type="subcellular location">
    <subcellularLocation>
        <location evidence="1">Membrane</location>
        <topology evidence="1">Multi-pass membrane protein</topology>
    </subcellularLocation>
</comment>
<dbReference type="AlphaFoldDB" id="A0A9P9AGF0"/>
<evidence type="ECO:0000256" key="3">
    <source>
        <dbReference type="ARBA" id="ARBA00022989"/>
    </source>
</evidence>